<dbReference type="PIRSF" id="PIRSF011576">
    <property type="entry name" value="YabP"/>
    <property type="match status" value="1"/>
</dbReference>
<name>A0A9D1TM98_9FIRM</name>
<dbReference type="EMBL" id="DXIJ01000127">
    <property type="protein sequence ID" value="HIV86356.1"/>
    <property type="molecule type" value="Genomic_DNA"/>
</dbReference>
<protein>
    <submittedName>
        <fullName evidence="1">Sporulation protein YabP</fullName>
    </submittedName>
</protein>
<reference evidence="1" key="1">
    <citation type="journal article" date="2021" name="PeerJ">
        <title>Extensive microbial diversity within the chicken gut microbiome revealed by metagenomics and culture.</title>
        <authorList>
            <person name="Gilroy R."/>
            <person name="Ravi A."/>
            <person name="Getino M."/>
            <person name="Pursley I."/>
            <person name="Horton D.L."/>
            <person name="Alikhan N.F."/>
            <person name="Baker D."/>
            <person name="Gharbi K."/>
            <person name="Hall N."/>
            <person name="Watson M."/>
            <person name="Adriaenssens E.M."/>
            <person name="Foster-Nyarko E."/>
            <person name="Jarju S."/>
            <person name="Secka A."/>
            <person name="Antonio M."/>
            <person name="Oren A."/>
            <person name="Chaudhuri R.R."/>
            <person name="La Ragione R."/>
            <person name="Hildebrand F."/>
            <person name="Pallen M.J."/>
        </authorList>
    </citation>
    <scope>NUCLEOTIDE SEQUENCE</scope>
    <source>
        <strain evidence="1">5790</strain>
    </source>
</reference>
<dbReference type="Proteomes" id="UP000824162">
    <property type="component" value="Unassembled WGS sequence"/>
</dbReference>
<dbReference type="GO" id="GO:0030435">
    <property type="term" value="P:sporulation resulting in formation of a cellular spore"/>
    <property type="evidence" value="ECO:0007669"/>
    <property type="project" value="InterPro"/>
</dbReference>
<reference evidence="1" key="2">
    <citation type="submission" date="2021-04" db="EMBL/GenBank/DDBJ databases">
        <authorList>
            <person name="Gilroy R."/>
        </authorList>
    </citation>
    <scope>NUCLEOTIDE SEQUENCE</scope>
    <source>
        <strain evidence="1">5790</strain>
    </source>
</reference>
<dbReference type="AlphaFoldDB" id="A0A9D1TM98"/>
<dbReference type="Gene3D" id="2.60.40.2000">
    <property type="match status" value="1"/>
</dbReference>
<sequence length="94" mass="10294">MEPGDSALKHSVTIEDRGKIVINCVDDVESFNDEKAVVYTSMGTMVIRGSDFKVHSLNVDDGRLVIEGTIDNVEYMDDASDTADSGGFFGKLFR</sequence>
<evidence type="ECO:0000313" key="1">
    <source>
        <dbReference type="EMBL" id="HIV86356.1"/>
    </source>
</evidence>
<accession>A0A9D1TM98</accession>
<dbReference type="InterPro" id="IPR012504">
    <property type="entry name" value="Spore_YabP"/>
</dbReference>
<evidence type="ECO:0000313" key="2">
    <source>
        <dbReference type="Proteomes" id="UP000824162"/>
    </source>
</evidence>
<dbReference type="InterPro" id="IPR038705">
    <property type="entry name" value="YabP_sf"/>
</dbReference>
<comment type="caution">
    <text evidence="1">The sequence shown here is derived from an EMBL/GenBank/DDBJ whole genome shotgun (WGS) entry which is preliminary data.</text>
</comment>
<dbReference type="InterPro" id="IPR022476">
    <property type="entry name" value="Spore_YabP/YqfC"/>
</dbReference>
<dbReference type="Pfam" id="PF07873">
    <property type="entry name" value="YabP"/>
    <property type="match status" value="1"/>
</dbReference>
<organism evidence="1 2">
    <name type="scientific">Candidatus Monoglobus merdigallinarum</name>
    <dbReference type="NCBI Taxonomy" id="2838698"/>
    <lineage>
        <taxon>Bacteria</taxon>
        <taxon>Bacillati</taxon>
        <taxon>Bacillota</taxon>
        <taxon>Clostridia</taxon>
        <taxon>Monoglobales</taxon>
        <taxon>Monoglobaceae</taxon>
        <taxon>Monoglobus</taxon>
    </lineage>
</organism>
<gene>
    <name evidence="1" type="primary">yabP</name>
    <name evidence="1" type="ORF">H9900_06070</name>
</gene>
<dbReference type="NCBIfam" id="TIGR02892">
    <property type="entry name" value="spore_yabP"/>
    <property type="match status" value="1"/>
</dbReference>
<proteinExistence type="predicted"/>